<gene>
    <name evidence="1" type="ORF">DDW44_31070</name>
</gene>
<evidence type="ECO:0000313" key="1">
    <source>
        <dbReference type="EMBL" id="AWI32756.1"/>
    </source>
</evidence>
<dbReference type="RefSeq" id="WP_108908620.1">
    <property type="nucleotide sequence ID" value="NZ_CP029188.1"/>
</dbReference>
<sequence length="128" mass="13637">MSATTVRPETGFFPEPAATDRARRRVEELMADFRTGAWRPTRLEGRVAGLLLTSTAGDGMLTPRRIRAALWEGSLAMTRDNDGRFARVLADLLPVLEDPRLVSLDVVDAAGELVGAVASTAVASTAAA</sequence>
<organism evidence="1 2">
    <name type="scientific">Streptomyces tirandamycinicus</name>
    <dbReference type="NCBI Taxonomy" id="2174846"/>
    <lineage>
        <taxon>Bacteria</taxon>
        <taxon>Bacillati</taxon>
        <taxon>Actinomycetota</taxon>
        <taxon>Actinomycetes</taxon>
        <taxon>Kitasatosporales</taxon>
        <taxon>Streptomycetaceae</taxon>
        <taxon>Streptomyces</taxon>
    </lineage>
</organism>
<dbReference type="EMBL" id="CP029188">
    <property type="protein sequence ID" value="AWI32756.1"/>
    <property type="molecule type" value="Genomic_DNA"/>
</dbReference>
<keyword evidence="2" id="KW-1185">Reference proteome</keyword>
<dbReference type="Proteomes" id="UP000244900">
    <property type="component" value="Chromosome"/>
</dbReference>
<accession>A0A2S1T2E5</accession>
<dbReference type="OrthoDB" id="4232587at2"/>
<reference evidence="1 2" key="1">
    <citation type="submission" date="2018-05" db="EMBL/GenBank/DDBJ databases">
        <title>Complete genome sequence of sponge-derived Streptomyces sp. HNM0039.</title>
        <authorList>
            <person name="Huang X."/>
            <person name="Zhou S."/>
        </authorList>
    </citation>
    <scope>NUCLEOTIDE SEQUENCE [LARGE SCALE GENOMIC DNA]</scope>
    <source>
        <strain evidence="1 2">HNM0039</strain>
    </source>
</reference>
<dbReference type="AlphaFoldDB" id="A0A2S1T2E5"/>
<evidence type="ECO:0000313" key="2">
    <source>
        <dbReference type="Proteomes" id="UP000244900"/>
    </source>
</evidence>
<name>A0A2S1T2E5_9ACTN</name>
<proteinExistence type="predicted"/>
<dbReference type="KEGG" id="stir:DDW44_31070"/>
<protein>
    <submittedName>
        <fullName evidence="1">Uncharacterized protein</fullName>
    </submittedName>
</protein>